<comment type="similarity">
    <text evidence="5">Belongs to the cyclin family.</text>
</comment>
<evidence type="ECO:0000256" key="5">
    <source>
        <dbReference type="RuleBase" id="RU000383"/>
    </source>
</evidence>
<keyword evidence="1" id="KW-0132">Cell division</keyword>
<evidence type="ECO:0000256" key="3">
    <source>
        <dbReference type="ARBA" id="ARBA00023127"/>
    </source>
</evidence>
<name>A0AA85JCJ7_TRIRE</name>
<dbReference type="Proteomes" id="UP000050795">
    <property type="component" value="Unassembled WGS sequence"/>
</dbReference>
<feature type="region of interest" description="Disordered" evidence="6">
    <location>
        <begin position="58"/>
        <end position="117"/>
    </location>
</feature>
<dbReference type="SUPFAM" id="SSF47954">
    <property type="entry name" value="Cyclin-like"/>
    <property type="match status" value="2"/>
</dbReference>
<keyword evidence="2" id="KW-0498">Mitosis</keyword>
<organism evidence="8 9">
    <name type="scientific">Trichobilharzia regenti</name>
    <name type="common">Nasal bird schistosome</name>
    <dbReference type="NCBI Taxonomy" id="157069"/>
    <lineage>
        <taxon>Eukaryota</taxon>
        <taxon>Metazoa</taxon>
        <taxon>Spiralia</taxon>
        <taxon>Lophotrochozoa</taxon>
        <taxon>Platyhelminthes</taxon>
        <taxon>Trematoda</taxon>
        <taxon>Digenea</taxon>
        <taxon>Strigeidida</taxon>
        <taxon>Schistosomatoidea</taxon>
        <taxon>Schistosomatidae</taxon>
        <taxon>Trichobilharzia</taxon>
    </lineage>
</organism>
<dbReference type="InterPro" id="IPR004367">
    <property type="entry name" value="Cyclin_C-dom"/>
</dbReference>
<reference evidence="9" key="2">
    <citation type="submission" date="2023-11" db="UniProtKB">
        <authorList>
            <consortium name="WormBaseParasite"/>
        </authorList>
    </citation>
    <scope>IDENTIFICATION</scope>
</reference>
<protein>
    <recommendedName>
        <fullName evidence="7">Cyclin-like domain-containing protein</fullName>
    </recommendedName>
</protein>
<dbReference type="InterPro" id="IPR006671">
    <property type="entry name" value="Cyclin_N"/>
</dbReference>
<proteinExistence type="inferred from homology"/>
<feature type="domain" description="Cyclin-like" evidence="7">
    <location>
        <begin position="309"/>
        <end position="394"/>
    </location>
</feature>
<evidence type="ECO:0000256" key="6">
    <source>
        <dbReference type="SAM" id="MobiDB-lite"/>
    </source>
</evidence>
<dbReference type="PANTHER" id="PTHR10177">
    <property type="entry name" value="CYCLINS"/>
    <property type="match status" value="1"/>
</dbReference>
<accession>A0AA85JCJ7</accession>
<feature type="compositionally biased region" description="Low complexity" evidence="6">
    <location>
        <begin position="104"/>
        <end position="117"/>
    </location>
</feature>
<dbReference type="WBParaSite" id="TREG1_143940.1">
    <property type="protein sequence ID" value="TREG1_143940.1"/>
    <property type="gene ID" value="TREG1_143940"/>
</dbReference>
<evidence type="ECO:0000256" key="4">
    <source>
        <dbReference type="ARBA" id="ARBA00023306"/>
    </source>
</evidence>
<dbReference type="InterPro" id="IPR036915">
    <property type="entry name" value="Cyclin-like_sf"/>
</dbReference>
<evidence type="ECO:0000259" key="7">
    <source>
        <dbReference type="SMART" id="SM00385"/>
    </source>
</evidence>
<dbReference type="GO" id="GO:0044772">
    <property type="term" value="P:mitotic cell cycle phase transition"/>
    <property type="evidence" value="ECO:0007669"/>
    <property type="project" value="InterPro"/>
</dbReference>
<keyword evidence="3 5" id="KW-0195">Cyclin</keyword>
<keyword evidence="8" id="KW-1185">Reference proteome</keyword>
<dbReference type="GO" id="GO:0016538">
    <property type="term" value="F:cyclin-dependent protein serine/threonine kinase regulator activity"/>
    <property type="evidence" value="ECO:0007669"/>
    <property type="project" value="InterPro"/>
</dbReference>
<evidence type="ECO:0000313" key="8">
    <source>
        <dbReference type="Proteomes" id="UP000050795"/>
    </source>
</evidence>
<keyword evidence="4" id="KW-0131">Cell cycle</keyword>
<evidence type="ECO:0000256" key="1">
    <source>
        <dbReference type="ARBA" id="ARBA00022618"/>
    </source>
</evidence>
<dbReference type="FunFam" id="1.10.472.10:FF:000001">
    <property type="entry name" value="G2/mitotic-specific cyclin"/>
    <property type="match status" value="1"/>
</dbReference>
<sequence length="583" mass="66977">QRQNTLQSVDNISTVSDNPTATQSNLPIVLKRNPTKRCLVDSQDEQLWQQLETFENTSYNNEKDKENMSSNLRRPVGDGTMCRLTKPRGLTGLRHSNRNNTTDSLQSSNTDNSKSSVSNHIIRYRQFHKPSLTEINTDAFSEHEHEHNYLSLMNEFQRKPADILYTDINVITRRLFITESTKLMTALFFNELPGERGQAEEKGIKIGVFSKTTMENDLFMRRQRHSVVVVGGGGGFDYYGDECDYHHQQLILSLPKSSIDDLYVDEFHVNHDRIFRYLFTQDLKSRPYYQANFLERLGLTDTLRSTLCDWMIKVQHYSHLRTESLHLAVNLVDQYTWRQNSLLATEYQLIGITAIFIAAKFVERFPPSTKALCYLTEGTYKAKQLLQCEIQMLQALNFEINIPLPHHFLDRGILACSDLTLDGKTKVELICRYLFELILTESSTVGISAFVKCAAGLYLSRELLRLKCERDVSRGHENPLNANGNNILLDPSKKLETWPESIGQIMGQESLVKLLPMVLIYIQKVIKYLPNSDIEEAEYVGAFQKYSNRNYGKIALSDIILEADYDLIVRDIDEKLAIDSDPL</sequence>
<dbReference type="Pfam" id="PF02984">
    <property type="entry name" value="Cyclin_C"/>
    <property type="match status" value="1"/>
</dbReference>
<evidence type="ECO:0000313" key="9">
    <source>
        <dbReference type="WBParaSite" id="TREG1_143940.1"/>
    </source>
</evidence>
<feature type="region of interest" description="Disordered" evidence="6">
    <location>
        <begin position="1"/>
        <end position="22"/>
    </location>
</feature>
<dbReference type="Gene3D" id="1.10.472.10">
    <property type="entry name" value="Cyclin-like"/>
    <property type="match status" value="2"/>
</dbReference>
<dbReference type="Pfam" id="PF00134">
    <property type="entry name" value="Cyclin_N"/>
    <property type="match status" value="1"/>
</dbReference>
<dbReference type="InterPro" id="IPR039361">
    <property type="entry name" value="Cyclin"/>
</dbReference>
<dbReference type="AlphaFoldDB" id="A0AA85JCJ7"/>
<evidence type="ECO:0000256" key="2">
    <source>
        <dbReference type="ARBA" id="ARBA00022776"/>
    </source>
</evidence>
<reference evidence="8" key="1">
    <citation type="submission" date="2022-06" db="EMBL/GenBank/DDBJ databases">
        <authorList>
            <person name="Berger JAMES D."/>
            <person name="Berger JAMES D."/>
        </authorList>
    </citation>
    <scope>NUCLEOTIDE SEQUENCE [LARGE SCALE GENOMIC DNA]</scope>
</reference>
<dbReference type="InterPro" id="IPR013763">
    <property type="entry name" value="Cyclin-like_dom"/>
</dbReference>
<dbReference type="SMART" id="SM00385">
    <property type="entry name" value="CYCLIN"/>
    <property type="match status" value="1"/>
</dbReference>
<dbReference type="GO" id="GO:0051301">
    <property type="term" value="P:cell division"/>
    <property type="evidence" value="ECO:0007669"/>
    <property type="project" value="UniProtKB-KW"/>
</dbReference>